<evidence type="ECO:0000313" key="4">
    <source>
        <dbReference type="Proteomes" id="UP001278766"/>
    </source>
</evidence>
<feature type="domain" description="Glutamyl-tRNA amidotransferase complex subunit Gta3" evidence="2">
    <location>
        <begin position="71"/>
        <end position="125"/>
    </location>
</feature>
<dbReference type="GO" id="GO:0032543">
    <property type="term" value="P:mitochondrial translation"/>
    <property type="evidence" value="ECO:0007669"/>
    <property type="project" value="TreeGrafter"/>
</dbReference>
<protein>
    <recommendedName>
        <fullName evidence="2">Glutamyl-tRNA amidotransferase complex subunit Gta3 domain-containing protein</fullName>
    </recommendedName>
</protein>
<dbReference type="PANTHER" id="PTHR15004:SF0">
    <property type="entry name" value="GLUTAMYL-TRNA(GLN) AMIDOTRANSFERASE SUBUNIT C, MITOCHONDRIAL"/>
    <property type="match status" value="1"/>
</dbReference>
<dbReference type="GeneID" id="87836385"/>
<feature type="region of interest" description="Disordered" evidence="1">
    <location>
        <begin position="1"/>
        <end position="76"/>
    </location>
</feature>
<feature type="compositionally biased region" description="Low complexity" evidence="1">
    <location>
        <begin position="54"/>
        <end position="68"/>
    </location>
</feature>
<feature type="compositionally biased region" description="Polar residues" evidence="1">
    <location>
        <begin position="18"/>
        <end position="37"/>
    </location>
</feature>
<gene>
    <name evidence="3" type="ORF">B0H64DRAFT_211480</name>
</gene>
<comment type="caution">
    <text evidence="3">The sequence shown here is derived from an EMBL/GenBank/DDBJ whole genome shotgun (WGS) entry which is preliminary data.</text>
</comment>
<dbReference type="PANTHER" id="PTHR15004">
    <property type="entry name" value="GLUTAMYL-TRNA(GLN) AMIDOTRANSFERASE SUBUNIT C, MITOCHONDRIAL"/>
    <property type="match status" value="1"/>
</dbReference>
<proteinExistence type="predicted"/>
<dbReference type="GO" id="GO:0006450">
    <property type="term" value="P:regulation of translational fidelity"/>
    <property type="evidence" value="ECO:0007669"/>
    <property type="project" value="InterPro"/>
</dbReference>
<name>A0AAE0LPT4_9PEZI</name>
<evidence type="ECO:0000313" key="3">
    <source>
        <dbReference type="EMBL" id="KAK3293371.1"/>
    </source>
</evidence>
<dbReference type="GO" id="GO:0070681">
    <property type="term" value="P:glutaminyl-tRNAGln biosynthesis via transamidation"/>
    <property type="evidence" value="ECO:0007669"/>
    <property type="project" value="TreeGrafter"/>
</dbReference>
<accession>A0AAE0LPT4</accession>
<evidence type="ECO:0000259" key="2">
    <source>
        <dbReference type="Pfam" id="PF20978"/>
    </source>
</evidence>
<keyword evidence="4" id="KW-1185">Reference proteome</keyword>
<dbReference type="GO" id="GO:0030956">
    <property type="term" value="C:glutamyl-tRNA(Gln) amidotransferase complex"/>
    <property type="evidence" value="ECO:0007669"/>
    <property type="project" value="TreeGrafter"/>
</dbReference>
<dbReference type="InterPro" id="IPR003837">
    <property type="entry name" value="GatC"/>
</dbReference>
<dbReference type="EMBL" id="JAUEPN010000006">
    <property type="protein sequence ID" value="KAK3293371.1"/>
    <property type="molecule type" value="Genomic_DNA"/>
</dbReference>
<evidence type="ECO:0000256" key="1">
    <source>
        <dbReference type="SAM" id="MobiDB-lite"/>
    </source>
</evidence>
<dbReference type="AlphaFoldDB" id="A0AAE0LPT4"/>
<dbReference type="Pfam" id="PF20978">
    <property type="entry name" value="Gta3"/>
    <property type="match status" value="1"/>
</dbReference>
<organism evidence="3 4">
    <name type="scientific">Chaetomium fimeti</name>
    <dbReference type="NCBI Taxonomy" id="1854472"/>
    <lineage>
        <taxon>Eukaryota</taxon>
        <taxon>Fungi</taxon>
        <taxon>Dikarya</taxon>
        <taxon>Ascomycota</taxon>
        <taxon>Pezizomycotina</taxon>
        <taxon>Sordariomycetes</taxon>
        <taxon>Sordariomycetidae</taxon>
        <taxon>Sordariales</taxon>
        <taxon>Chaetomiaceae</taxon>
        <taxon>Chaetomium</taxon>
    </lineage>
</organism>
<reference evidence="3" key="1">
    <citation type="journal article" date="2023" name="Mol. Phylogenet. Evol.">
        <title>Genome-scale phylogeny and comparative genomics of the fungal order Sordariales.</title>
        <authorList>
            <person name="Hensen N."/>
            <person name="Bonometti L."/>
            <person name="Westerberg I."/>
            <person name="Brannstrom I.O."/>
            <person name="Guillou S."/>
            <person name="Cros-Aarteil S."/>
            <person name="Calhoun S."/>
            <person name="Haridas S."/>
            <person name="Kuo A."/>
            <person name="Mondo S."/>
            <person name="Pangilinan J."/>
            <person name="Riley R."/>
            <person name="LaButti K."/>
            <person name="Andreopoulos B."/>
            <person name="Lipzen A."/>
            <person name="Chen C."/>
            <person name="Yan M."/>
            <person name="Daum C."/>
            <person name="Ng V."/>
            <person name="Clum A."/>
            <person name="Steindorff A."/>
            <person name="Ohm R.A."/>
            <person name="Martin F."/>
            <person name="Silar P."/>
            <person name="Natvig D.O."/>
            <person name="Lalanne C."/>
            <person name="Gautier V."/>
            <person name="Ament-Velasquez S.L."/>
            <person name="Kruys A."/>
            <person name="Hutchinson M.I."/>
            <person name="Powell A.J."/>
            <person name="Barry K."/>
            <person name="Miller A.N."/>
            <person name="Grigoriev I.V."/>
            <person name="Debuchy R."/>
            <person name="Gladieux P."/>
            <person name="Hiltunen Thoren M."/>
            <person name="Johannesson H."/>
        </authorList>
    </citation>
    <scope>NUCLEOTIDE SEQUENCE</scope>
    <source>
        <strain evidence="3">CBS 168.71</strain>
    </source>
</reference>
<reference evidence="3" key="2">
    <citation type="submission" date="2023-06" db="EMBL/GenBank/DDBJ databases">
        <authorList>
            <consortium name="Lawrence Berkeley National Laboratory"/>
            <person name="Haridas S."/>
            <person name="Hensen N."/>
            <person name="Bonometti L."/>
            <person name="Westerberg I."/>
            <person name="Brannstrom I.O."/>
            <person name="Guillou S."/>
            <person name="Cros-Aarteil S."/>
            <person name="Calhoun S."/>
            <person name="Kuo A."/>
            <person name="Mondo S."/>
            <person name="Pangilinan J."/>
            <person name="Riley R."/>
            <person name="Labutti K."/>
            <person name="Andreopoulos B."/>
            <person name="Lipzen A."/>
            <person name="Chen C."/>
            <person name="Yanf M."/>
            <person name="Daum C."/>
            <person name="Ng V."/>
            <person name="Clum A."/>
            <person name="Steindorff A."/>
            <person name="Ohm R."/>
            <person name="Martin F."/>
            <person name="Silar P."/>
            <person name="Natvig D."/>
            <person name="Lalanne C."/>
            <person name="Gautier V."/>
            <person name="Ament-Velasquez S.L."/>
            <person name="Kruys A."/>
            <person name="Hutchinson M.I."/>
            <person name="Powell A.J."/>
            <person name="Barry K."/>
            <person name="Miller A.N."/>
            <person name="Grigoriev I.V."/>
            <person name="Debuchy R."/>
            <person name="Gladieux P."/>
            <person name="Thoren M.H."/>
            <person name="Johannesson H."/>
        </authorList>
    </citation>
    <scope>NUCLEOTIDE SEQUENCE</scope>
    <source>
        <strain evidence="3">CBS 168.71</strain>
    </source>
</reference>
<feature type="region of interest" description="Disordered" evidence="1">
    <location>
        <begin position="155"/>
        <end position="190"/>
    </location>
</feature>
<sequence>MASPRLPLSRLTGGLRLSQIQTRKSSTAPPTGPQPQQHDPHALLSKPTWSIRALLPPSSPSSTTTTTPSQPPQITPPQLTHLLRLSALPQPTTPTETSHMLATLHAQLHFVRDMQQVNTDGVEPLAAIRDETVAGQREATVGVATVRAALEAEETHGRCRRPRRRRGAAAAAHEKKEDDAGGGGIEGVEDWDVLGGAGERVGRYFVVRSRKGDVKTH</sequence>
<dbReference type="InterPro" id="IPR049545">
    <property type="entry name" value="Gta3_dom"/>
</dbReference>
<dbReference type="RefSeq" id="XP_062656885.1">
    <property type="nucleotide sequence ID" value="XM_062799437.1"/>
</dbReference>
<dbReference type="Proteomes" id="UP001278766">
    <property type="component" value="Unassembled WGS sequence"/>
</dbReference>
<feature type="compositionally biased region" description="Basic residues" evidence="1">
    <location>
        <begin position="158"/>
        <end position="167"/>
    </location>
</feature>
<dbReference type="GO" id="GO:0005739">
    <property type="term" value="C:mitochondrion"/>
    <property type="evidence" value="ECO:0007669"/>
    <property type="project" value="TreeGrafter"/>
</dbReference>